<reference evidence="1 2" key="1">
    <citation type="submission" date="2016-05" db="EMBL/GenBank/DDBJ databases">
        <title>Draft Genome Sequence of Algibacter sp. Strain SK-16 Isolated from the Surface Water of Aburatsubo Inlet.</title>
        <authorList>
            <person name="Wong S.-K."/>
            <person name="Yoshizawa S."/>
            <person name="Nakajima Y."/>
            <person name="Ogura Y."/>
            <person name="Tetsuya H."/>
            <person name="Hamasaki K."/>
        </authorList>
    </citation>
    <scope>NUCLEOTIDE SEQUENCE [LARGE SCALE GENOMIC DNA]</scope>
    <source>
        <strain evidence="1 2">SK-16</strain>
    </source>
</reference>
<dbReference type="EMBL" id="MDJD01000007">
    <property type="protein sequence ID" value="OEK09268.1"/>
    <property type="molecule type" value="Genomic_DNA"/>
</dbReference>
<gene>
    <name evidence="1" type="ORF">A8C32_11120</name>
</gene>
<dbReference type="OrthoDB" id="1120195at2"/>
<dbReference type="Proteomes" id="UP000095713">
    <property type="component" value="Unassembled WGS sequence"/>
</dbReference>
<proteinExistence type="predicted"/>
<sequence length="115" mass="13646">MQAPVNFEGLIKEANQLDLYKKLVIQLNKDFLLANIDLDFHEEVLPSSLKLILHDTVYKLIQEKFTEYLNLLYIIDVPENQVKALDGNDILKLAEDVSFLILKREWQKVWFRHNY</sequence>
<dbReference type="RefSeq" id="WP_069828705.1">
    <property type="nucleotide sequence ID" value="NZ_MDJD01000007.1"/>
</dbReference>
<organism evidence="1 2">
    <name type="scientific">Flavivirga aquatica</name>
    <dbReference type="NCBI Taxonomy" id="1849968"/>
    <lineage>
        <taxon>Bacteria</taxon>
        <taxon>Pseudomonadati</taxon>
        <taxon>Bacteroidota</taxon>
        <taxon>Flavobacteriia</taxon>
        <taxon>Flavobacteriales</taxon>
        <taxon>Flavobacteriaceae</taxon>
        <taxon>Flavivirga</taxon>
    </lineage>
</organism>
<keyword evidence="2" id="KW-1185">Reference proteome</keyword>
<evidence type="ECO:0000313" key="1">
    <source>
        <dbReference type="EMBL" id="OEK09268.1"/>
    </source>
</evidence>
<dbReference type="STRING" id="1849968.A8C32_11120"/>
<accession>A0A1E5TD43</accession>
<dbReference type="AlphaFoldDB" id="A0A1E5TD43"/>
<evidence type="ECO:0000313" key="2">
    <source>
        <dbReference type="Proteomes" id="UP000095713"/>
    </source>
</evidence>
<comment type="caution">
    <text evidence="1">The sequence shown here is derived from an EMBL/GenBank/DDBJ whole genome shotgun (WGS) entry which is preliminary data.</text>
</comment>
<name>A0A1E5TD43_9FLAO</name>
<protein>
    <submittedName>
        <fullName evidence="1">Uncharacterized protein</fullName>
    </submittedName>
</protein>